<dbReference type="CDD" id="cd09971">
    <property type="entry name" value="SdiA-regulated"/>
    <property type="match status" value="1"/>
</dbReference>
<dbReference type="HOGENOM" id="CLU_055438_1_1_6"/>
<organism evidence="6 7">
    <name type="scientific">Shimwellia blattae (strain ATCC 29907 / DSM 4481 / JCM 1650 / NBRC 105725 / CDC 9005-74)</name>
    <name type="common">Escherichia blattae</name>
    <dbReference type="NCBI Taxonomy" id="630626"/>
    <lineage>
        <taxon>Bacteria</taxon>
        <taxon>Pseudomonadati</taxon>
        <taxon>Pseudomonadota</taxon>
        <taxon>Gammaproteobacteria</taxon>
        <taxon>Enterobacterales</taxon>
        <taxon>Enterobacteriaceae</taxon>
        <taxon>Shimwellia</taxon>
    </lineage>
</organism>
<evidence type="ECO:0000313" key="6">
    <source>
        <dbReference type="EMBL" id="AFJ47038.1"/>
    </source>
</evidence>
<dbReference type="STRING" id="630626.EBL_c19460"/>
<keyword evidence="7" id="KW-1185">Reference proteome</keyword>
<keyword evidence="5" id="KW-0472">Membrane</keyword>
<sequence length="289" mass="31514">MVNICAFGKVYRKSINIALSFLALFFILGGGAVYYSLAGEVTVSDPAYTLKMLKKLPDVSNLSSLTYIPEENILVATLNKPATLLKLTTDGDIISRSPLTFIKDAETVEYIGDGKLAMVDERSSVLHIVNLANLQPVKPVGTIDLQFITPKSNRGFEGMAWDADKKTLYVAKERDPYGLYSVKWDASNHITGIYKVNELLKNVNVKDISALNFDKGNLFILSDQSKGLVQIDPEGKVTGVLNLRAGHHGLEKDVPQAEGVASDSAGNIYVASEPNLFYKFVPLAGTKNP</sequence>
<dbReference type="InterPro" id="IPR009722">
    <property type="entry name" value="YjiK/CarP"/>
</dbReference>
<comment type="similarity">
    <text evidence="2">Belongs to the YjiK family.</text>
</comment>
<evidence type="ECO:0000256" key="5">
    <source>
        <dbReference type="ARBA" id="ARBA00023136"/>
    </source>
</evidence>
<evidence type="ECO:0000256" key="1">
    <source>
        <dbReference type="ARBA" id="ARBA00004162"/>
    </source>
</evidence>
<reference evidence="6 7" key="1">
    <citation type="journal article" date="2012" name="J. Bacteriol.">
        <title>Complete genome sequence of the B12-producing Shimwellia blattae strain DSM 4481, isolated from a cockroach.</title>
        <authorList>
            <person name="Brzuszkiewicz E."/>
            <person name="Waschkowitz T."/>
            <person name="Wiezer A."/>
            <person name="Daniel R."/>
        </authorList>
    </citation>
    <scope>NUCLEOTIDE SEQUENCE [LARGE SCALE GENOMIC DNA]</scope>
    <source>
        <strain evidence="7">ATCC 29907 / DSM 4481 / JCM 1650 / NBRC 105725 / CDC 9005-74</strain>
    </source>
</reference>
<gene>
    <name evidence="6" type="ordered locus">EBL_c19460</name>
</gene>
<dbReference type="GO" id="GO:0005886">
    <property type="term" value="C:plasma membrane"/>
    <property type="evidence" value="ECO:0007669"/>
    <property type="project" value="UniProtKB-SubCell"/>
</dbReference>
<dbReference type="AlphaFoldDB" id="I2B934"/>
<evidence type="ECO:0000313" key="7">
    <source>
        <dbReference type="Proteomes" id="UP000001955"/>
    </source>
</evidence>
<dbReference type="SUPFAM" id="SSF50956">
    <property type="entry name" value="Thermostable phytase (3-phytase)"/>
    <property type="match status" value="1"/>
</dbReference>
<accession>I2B934</accession>
<dbReference type="OrthoDB" id="6080098at2"/>
<dbReference type="Gene3D" id="2.120.10.30">
    <property type="entry name" value="TolB, C-terminal domain"/>
    <property type="match status" value="1"/>
</dbReference>
<dbReference type="EMBL" id="CP001560">
    <property type="protein sequence ID" value="AFJ47038.1"/>
    <property type="molecule type" value="Genomic_DNA"/>
</dbReference>
<proteinExistence type="inferred from homology"/>
<evidence type="ECO:0000256" key="2">
    <source>
        <dbReference type="ARBA" id="ARBA00009852"/>
    </source>
</evidence>
<dbReference type="KEGG" id="ebt:EBL_c19460"/>
<comment type="subcellular location">
    <subcellularLocation>
        <location evidence="1">Cell membrane</location>
        <topology evidence="1">Single-pass membrane protein</topology>
    </subcellularLocation>
</comment>
<evidence type="ECO:0000256" key="3">
    <source>
        <dbReference type="ARBA" id="ARBA00017424"/>
    </source>
</evidence>
<dbReference type="InterPro" id="IPR011042">
    <property type="entry name" value="6-blade_b-propeller_TolB-like"/>
</dbReference>
<dbReference type="eggNOG" id="COG3204">
    <property type="taxonomic scope" value="Bacteria"/>
</dbReference>
<protein>
    <recommendedName>
        <fullName evidence="3">Uncharacterized protein YjiK</fullName>
    </recommendedName>
</protein>
<name>I2B934_SHIBC</name>
<dbReference type="Proteomes" id="UP000001955">
    <property type="component" value="Chromosome"/>
</dbReference>
<accession>K6VZY1</accession>
<evidence type="ECO:0000256" key="4">
    <source>
        <dbReference type="ARBA" id="ARBA00022475"/>
    </source>
</evidence>
<dbReference type="Pfam" id="PF06977">
    <property type="entry name" value="SdiA-regulated"/>
    <property type="match status" value="1"/>
</dbReference>
<dbReference type="RefSeq" id="WP_002440959.1">
    <property type="nucleotide sequence ID" value="NC_017910.1"/>
</dbReference>
<keyword evidence="4" id="KW-1003">Cell membrane</keyword>